<reference evidence="2 3" key="1">
    <citation type="submission" date="2015-10" db="EMBL/GenBank/DDBJ databases">
        <title>Metagenome-Assembled Genomes uncover a global brackish microbiome.</title>
        <authorList>
            <person name="Hugerth L.W."/>
            <person name="Larsson J."/>
            <person name="Alneberg J."/>
            <person name="Lindh M.V."/>
            <person name="Legrand C."/>
            <person name="Pinhassi J."/>
            <person name="Andersson A.F."/>
        </authorList>
    </citation>
    <scope>NUCLEOTIDE SEQUENCE [LARGE SCALE GENOMIC DNA]</scope>
    <source>
        <strain evidence="2">BACL15 MAG-120619-bin91</strain>
    </source>
</reference>
<organism evidence="2 3">
    <name type="scientific">Actinobacteria bacterium BACL15 MAG-120619-bin91</name>
    <dbReference type="NCBI Taxonomy" id="1655562"/>
    <lineage>
        <taxon>Bacteria</taxon>
        <taxon>Bacillati</taxon>
        <taxon>Actinomycetota</taxon>
        <taxon>Actinomycetes</taxon>
        <taxon>Actinomycetes incertae sedis</taxon>
        <taxon>ac1 cluster</taxon>
    </lineage>
</organism>
<evidence type="ECO:0000313" key="2">
    <source>
        <dbReference type="EMBL" id="KRO36649.1"/>
    </source>
</evidence>
<feature type="compositionally biased region" description="Basic and acidic residues" evidence="1">
    <location>
        <begin position="9"/>
        <end position="29"/>
    </location>
</feature>
<protein>
    <submittedName>
        <fullName evidence="2">Uncharacterized protein</fullName>
    </submittedName>
</protein>
<dbReference type="SUPFAM" id="SSF47789">
    <property type="entry name" value="C-terminal domain of RNA polymerase alpha subunit"/>
    <property type="match status" value="1"/>
</dbReference>
<feature type="region of interest" description="Disordered" evidence="1">
    <location>
        <begin position="1"/>
        <end position="37"/>
    </location>
</feature>
<dbReference type="AlphaFoldDB" id="A0A0R2PF98"/>
<accession>A0A0R2PF98</accession>
<proteinExistence type="predicted"/>
<gene>
    <name evidence="2" type="ORF">ABR54_00630</name>
</gene>
<dbReference type="Proteomes" id="UP000053274">
    <property type="component" value="Unassembled WGS sequence"/>
</dbReference>
<evidence type="ECO:0000313" key="3">
    <source>
        <dbReference type="Proteomes" id="UP000053274"/>
    </source>
</evidence>
<evidence type="ECO:0000256" key="1">
    <source>
        <dbReference type="SAM" id="MobiDB-lite"/>
    </source>
</evidence>
<sequence>MAKKSPAKIKKEAAEIKRAAAARREEKKSQKLNAQTADTNSEVDLEYYASVDQVWQELGLAAPARRALIDDGLFKLSDLRKTSLAAVRELPGMGPNAIRILTAEMKKADLSFRR</sequence>
<name>A0A0R2PF98_9ACTN</name>
<comment type="caution">
    <text evidence="2">The sequence shown here is derived from an EMBL/GenBank/DDBJ whole genome shotgun (WGS) entry which is preliminary data.</text>
</comment>
<dbReference type="EMBL" id="LIAM01000002">
    <property type="protein sequence ID" value="KRO36649.1"/>
    <property type="molecule type" value="Genomic_DNA"/>
</dbReference>